<feature type="repeat" description="ANK" evidence="3">
    <location>
        <begin position="120"/>
        <end position="155"/>
    </location>
</feature>
<evidence type="ECO:0000313" key="6">
    <source>
        <dbReference type="Proteomes" id="UP001156903"/>
    </source>
</evidence>
<name>A0ABQ6C2N7_9BURK</name>
<proteinExistence type="predicted"/>
<dbReference type="Pfam" id="PF00023">
    <property type="entry name" value="Ank"/>
    <property type="match status" value="1"/>
</dbReference>
<dbReference type="RefSeq" id="WP_234266459.1">
    <property type="nucleotide sequence ID" value="NZ_BSPB01000002.1"/>
</dbReference>
<evidence type="ECO:0000313" key="5">
    <source>
        <dbReference type="EMBL" id="GLS12985.1"/>
    </source>
</evidence>
<dbReference type="Pfam" id="PF12796">
    <property type="entry name" value="Ank_2"/>
    <property type="match status" value="1"/>
</dbReference>
<reference evidence="6" key="1">
    <citation type="journal article" date="2019" name="Int. J. Syst. Evol. Microbiol.">
        <title>The Global Catalogue of Microorganisms (GCM) 10K type strain sequencing project: providing services to taxonomists for standard genome sequencing and annotation.</title>
        <authorList>
            <consortium name="The Broad Institute Genomics Platform"/>
            <consortium name="The Broad Institute Genome Sequencing Center for Infectious Disease"/>
            <person name="Wu L."/>
            <person name="Ma J."/>
        </authorList>
    </citation>
    <scope>NUCLEOTIDE SEQUENCE [LARGE SCALE GENOMIC DNA]</scope>
    <source>
        <strain evidence="6">NBRC 109341</strain>
    </source>
</reference>
<sequence>MNFIKKFFVIAFFFSSTAWAQSGSFEQFFSAAKRDDEPAMVTLVLRGLDVNTRDPQGNSALMIALREGAAKVTSFLLGLDAVDLEIRNVQGENALMLAALKGNLPVVRQMIGRKAEVNKPGWTPLHYAATYKEAGAREVVALLLEHHAYIDAESPNRTTPLMMAAFYGHSSVVDLLLEEGADPSLRNEKGLTALDFAQRASRPDAIERITQALRARQPSGRW</sequence>
<comment type="caution">
    <text evidence="5">The sequence shown here is derived from an EMBL/GenBank/DDBJ whole genome shotgun (WGS) entry which is preliminary data.</text>
</comment>
<evidence type="ECO:0000256" key="1">
    <source>
        <dbReference type="ARBA" id="ARBA00022737"/>
    </source>
</evidence>
<feature type="repeat" description="ANK" evidence="3">
    <location>
        <begin position="156"/>
        <end position="188"/>
    </location>
</feature>
<dbReference type="PANTHER" id="PTHR24171">
    <property type="entry name" value="ANKYRIN REPEAT DOMAIN-CONTAINING PROTEIN 39-RELATED"/>
    <property type="match status" value="1"/>
</dbReference>
<evidence type="ECO:0000256" key="3">
    <source>
        <dbReference type="PROSITE-ProRule" id="PRU00023"/>
    </source>
</evidence>
<dbReference type="InterPro" id="IPR036770">
    <property type="entry name" value="Ankyrin_rpt-contain_sf"/>
</dbReference>
<feature type="chain" id="PRO_5046382621" description="Ankyrin repeat domain-containing protein" evidence="4">
    <location>
        <begin position="21"/>
        <end position="222"/>
    </location>
</feature>
<keyword evidence="2 3" id="KW-0040">ANK repeat</keyword>
<dbReference type="InterPro" id="IPR002110">
    <property type="entry name" value="Ankyrin_rpt"/>
</dbReference>
<accession>A0ABQ6C2N7</accession>
<keyword evidence="1" id="KW-0677">Repeat</keyword>
<dbReference type="Proteomes" id="UP001156903">
    <property type="component" value="Unassembled WGS sequence"/>
</dbReference>
<dbReference type="Gene3D" id="1.25.40.20">
    <property type="entry name" value="Ankyrin repeat-containing domain"/>
    <property type="match status" value="3"/>
</dbReference>
<dbReference type="SUPFAM" id="SSF48403">
    <property type="entry name" value="Ankyrin repeat"/>
    <property type="match status" value="1"/>
</dbReference>
<dbReference type="PROSITE" id="PS50297">
    <property type="entry name" value="ANK_REP_REGION"/>
    <property type="match status" value="3"/>
</dbReference>
<dbReference type="PRINTS" id="PR01415">
    <property type="entry name" value="ANKYRIN"/>
</dbReference>
<evidence type="ECO:0000256" key="2">
    <source>
        <dbReference type="ARBA" id="ARBA00023043"/>
    </source>
</evidence>
<feature type="signal peptide" evidence="4">
    <location>
        <begin position="1"/>
        <end position="20"/>
    </location>
</feature>
<protein>
    <recommendedName>
        <fullName evidence="7">Ankyrin repeat domain-containing protein</fullName>
    </recommendedName>
</protein>
<gene>
    <name evidence="5" type="ORF">GCM10007935_04130</name>
</gene>
<feature type="repeat" description="ANK" evidence="3">
    <location>
        <begin position="90"/>
        <end position="118"/>
    </location>
</feature>
<dbReference type="SMART" id="SM00248">
    <property type="entry name" value="ANK"/>
    <property type="match status" value="4"/>
</dbReference>
<dbReference type="EMBL" id="BSPB01000002">
    <property type="protein sequence ID" value="GLS12985.1"/>
    <property type="molecule type" value="Genomic_DNA"/>
</dbReference>
<keyword evidence="4" id="KW-0732">Signal</keyword>
<evidence type="ECO:0000256" key="4">
    <source>
        <dbReference type="SAM" id="SignalP"/>
    </source>
</evidence>
<evidence type="ECO:0008006" key="7">
    <source>
        <dbReference type="Google" id="ProtNLM"/>
    </source>
</evidence>
<keyword evidence="6" id="KW-1185">Reference proteome</keyword>
<organism evidence="5 6">
    <name type="scientific">Hydrogenophaga electricum</name>
    <dbReference type="NCBI Taxonomy" id="1230953"/>
    <lineage>
        <taxon>Bacteria</taxon>
        <taxon>Pseudomonadati</taxon>
        <taxon>Pseudomonadota</taxon>
        <taxon>Betaproteobacteria</taxon>
        <taxon>Burkholderiales</taxon>
        <taxon>Comamonadaceae</taxon>
        <taxon>Hydrogenophaga</taxon>
    </lineage>
</organism>
<dbReference type="PROSITE" id="PS50088">
    <property type="entry name" value="ANK_REPEAT"/>
    <property type="match status" value="3"/>
</dbReference>